<evidence type="ECO:0000313" key="1">
    <source>
        <dbReference type="EMBL" id="PKV67016.1"/>
    </source>
</evidence>
<evidence type="ECO:0000313" key="2">
    <source>
        <dbReference type="Proteomes" id="UP000233782"/>
    </source>
</evidence>
<comment type="caution">
    <text evidence="1">The sequence shown here is derived from an EMBL/GenBank/DDBJ whole genome shotgun (WGS) entry which is preliminary data.</text>
</comment>
<proteinExistence type="predicted"/>
<reference evidence="1 2" key="1">
    <citation type="submission" date="2017-12" db="EMBL/GenBank/DDBJ databases">
        <title>Genomic Encyclopedia of Type Strains, Phase III (KMG-III): the genomes of soil and plant-associated and newly described type strains.</title>
        <authorList>
            <person name="Whitman W."/>
        </authorList>
    </citation>
    <scope>NUCLEOTIDE SEQUENCE [LARGE SCALE GENOMIC DNA]</scope>
    <source>
        <strain evidence="1 2">LP43</strain>
    </source>
</reference>
<keyword evidence="2" id="KW-1185">Reference proteome</keyword>
<sequence length="187" mass="21363">MINEENFKFHPFMKKMFLAVLLLFTFIATSCDKIDDLLTFYIDQEETIRIESNFPIGVVTPLSPIPVKTNSSETFKNNKTRAELVKDVSLNRLTLSVAEPTDENFDFLRSIEIYLSNDKNEETKIAYLDEVPKGVKTIELKSTNARLDKYIKGETYTVRTRAAIAKPITRDVAIKAAMRFKVTADPI</sequence>
<protein>
    <submittedName>
        <fullName evidence="1">Uncharacterized protein</fullName>
    </submittedName>
</protein>
<name>A0A2N3UCC4_9BACT</name>
<dbReference type="AlphaFoldDB" id="A0A2N3UCC4"/>
<dbReference type="Proteomes" id="UP000233782">
    <property type="component" value="Unassembled WGS sequence"/>
</dbReference>
<gene>
    <name evidence="1" type="ORF">BD749_2155</name>
</gene>
<dbReference type="EMBL" id="PJMU01000002">
    <property type="protein sequence ID" value="PKV67016.1"/>
    <property type="molecule type" value="Genomic_DNA"/>
</dbReference>
<accession>A0A2N3UCC4</accession>
<organism evidence="1 2">
    <name type="scientific">Pontibacter ramchanderi</name>
    <dbReference type="NCBI Taxonomy" id="1179743"/>
    <lineage>
        <taxon>Bacteria</taxon>
        <taxon>Pseudomonadati</taxon>
        <taxon>Bacteroidota</taxon>
        <taxon>Cytophagia</taxon>
        <taxon>Cytophagales</taxon>
        <taxon>Hymenobacteraceae</taxon>
        <taxon>Pontibacter</taxon>
    </lineage>
</organism>